<dbReference type="Proteomes" id="UP001384579">
    <property type="component" value="Unassembled WGS sequence"/>
</dbReference>
<accession>A0ABU8YZ30</accession>
<gene>
    <name evidence="3" type="ORF">WMG39_33630</name>
</gene>
<feature type="non-terminal residue" evidence="3">
    <location>
        <position position="1"/>
    </location>
</feature>
<name>A0ABU8YZ30_9CYAN</name>
<dbReference type="InterPro" id="IPR046893">
    <property type="entry name" value="MSSS"/>
</dbReference>
<feature type="non-terminal residue" evidence="3">
    <location>
        <position position="121"/>
    </location>
</feature>
<reference evidence="3 4" key="1">
    <citation type="journal article" date="2020" name="Harmful Algae">
        <title>Molecular and morphological characterization of a novel dihydroanatoxin-a producing Microcoleus species (cyanobacteria) from the Russian River, California, USA.</title>
        <authorList>
            <person name="Conklin K.Y."/>
            <person name="Stancheva R."/>
            <person name="Otten T.G."/>
            <person name="Fadness R."/>
            <person name="Boyer G.L."/>
            <person name="Read B."/>
            <person name="Zhang X."/>
            <person name="Sheath R.G."/>
        </authorList>
    </citation>
    <scope>NUCLEOTIDE SEQUENCE [LARGE SCALE GENOMIC DNA]</scope>
    <source>
        <strain evidence="3 4">PTRS2</strain>
    </source>
</reference>
<sequence length="121" mass="12946">KHLPSRKAPAKPKPGFMPKVGDRIRIPSLGQTAEVLSGPDANEELSVRFGIMKMTVKLAEIESLDGQKPETKAQLAKIAAQAQAQATAKAKQAQSEVPKPNPEIAIRTANNTIDLRGARVS</sequence>
<protein>
    <submittedName>
        <fullName evidence="3">MutS2/Smr-associated SH3 domain-containing protein</fullName>
    </submittedName>
</protein>
<keyword evidence="4" id="KW-1185">Reference proteome</keyword>
<feature type="compositionally biased region" description="Basic residues" evidence="1">
    <location>
        <begin position="1"/>
        <end position="10"/>
    </location>
</feature>
<proteinExistence type="predicted"/>
<evidence type="ECO:0000313" key="4">
    <source>
        <dbReference type="Proteomes" id="UP001384579"/>
    </source>
</evidence>
<feature type="domain" description="MutS2 and Smr-associated SH3" evidence="2">
    <location>
        <begin position="20"/>
        <end position="61"/>
    </location>
</feature>
<dbReference type="EMBL" id="JBBLXS010001585">
    <property type="protein sequence ID" value="MEK0189750.1"/>
    <property type="molecule type" value="Genomic_DNA"/>
</dbReference>
<evidence type="ECO:0000259" key="2">
    <source>
        <dbReference type="Pfam" id="PF20297"/>
    </source>
</evidence>
<organism evidence="3 4">
    <name type="scientific">Microcoleus anatoxicus PTRS2</name>
    <dbReference type="NCBI Taxonomy" id="2705321"/>
    <lineage>
        <taxon>Bacteria</taxon>
        <taxon>Bacillati</taxon>
        <taxon>Cyanobacteriota</taxon>
        <taxon>Cyanophyceae</taxon>
        <taxon>Oscillatoriophycideae</taxon>
        <taxon>Oscillatoriales</taxon>
        <taxon>Microcoleaceae</taxon>
        <taxon>Microcoleus</taxon>
        <taxon>Microcoleus anatoxicus</taxon>
    </lineage>
</organism>
<feature type="region of interest" description="Disordered" evidence="1">
    <location>
        <begin position="1"/>
        <end position="22"/>
    </location>
</feature>
<comment type="caution">
    <text evidence="3">The sequence shown here is derived from an EMBL/GenBank/DDBJ whole genome shotgun (WGS) entry which is preliminary data.</text>
</comment>
<dbReference type="Pfam" id="PF20297">
    <property type="entry name" value="MSSS"/>
    <property type="match status" value="1"/>
</dbReference>
<evidence type="ECO:0000256" key="1">
    <source>
        <dbReference type="SAM" id="MobiDB-lite"/>
    </source>
</evidence>
<evidence type="ECO:0000313" key="3">
    <source>
        <dbReference type="EMBL" id="MEK0189750.1"/>
    </source>
</evidence>
<dbReference type="RefSeq" id="WP_340542842.1">
    <property type="nucleotide sequence ID" value="NZ_JBBLXS010001585.1"/>
</dbReference>